<dbReference type="GO" id="GO:0022857">
    <property type="term" value="F:transmembrane transporter activity"/>
    <property type="evidence" value="ECO:0007669"/>
    <property type="project" value="TreeGrafter"/>
</dbReference>
<feature type="transmembrane region" description="Helical" evidence="9">
    <location>
        <begin position="328"/>
        <end position="351"/>
    </location>
</feature>
<feature type="transmembrane region" description="Helical" evidence="9">
    <location>
        <begin position="505"/>
        <end position="535"/>
    </location>
</feature>
<evidence type="ECO:0000256" key="3">
    <source>
        <dbReference type="ARBA" id="ARBA00022475"/>
    </source>
</evidence>
<dbReference type="EMBL" id="BJTG01000001">
    <property type="protein sequence ID" value="GEJ55810.1"/>
    <property type="molecule type" value="Genomic_DNA"/>
</dbReference>
<evidence type="ECO:0000256" key="8">
    <source>
        <dbReference type="SAM" id="MobiDB-lite"/>
    </source>
</evidence>
<feature type="transmembrane region" description="Helical" evidence="9">
    <location>
        <begin position="30"/>
        <end position="49"/>
    </location>
</feature>
<feature type="domain" description="Tripartite ATP-independent periplasmic transporters DctQ component" evidence="10">
    <location>
        <begin position="39"/>
        <end position="161"/>
    </location>
</feature>
<keyword evidence="7 9" id="KW-0472">Membrane</keyword>
<evidence type="ECO:0000313" key="13">
    <source>
        <dbReference type="Proteomes" id="UP000503640"/>
    </source>
</evidence>
<dbReference type="RefSeq" id="WP_235969416.1">
    <property type="nucleotide sequence ID" value="NZ_BJTG01000001.1"/>
</dbReference>
<evidence type="ECO:0000313" key="12">
    <source>
        <dbReference type="EMBL" id="GEJ55810.1"/>
    </source>
</evidence>
<comment type="subcellular location">
    <subcellularLocation>
        <location evidence="1">Cell inner membrane</location>
        <topology evidence="1">Multi-pass membrane protein</topology>
    </subcellularLocation>
</comment>
<dbReference type="PANTHER" id="PTHR33362">
    <property type="entry name" value="SIALIC ACID TRAP TRANSPORTER PERMEASE PROTEIN SIAT-RELATED"/>
    <property type="match status" value="1"/>
</dbReference>
<evidence type="ECO:0000259" key="11">
    <source>
        <dbReference type="Pfam" id="PF06808"/>
    </source>
</evidence>
<keyword evidence="5 9" id="KW-0812">Transmembrane</keyword>
<dbReference type="PANTHER" id="PTHR33362:SF5">
    <property type="entry name" value="C4-DICARBOXYLATE TRAP TRANSPORTER LARGE PERMEASE PROTEIN DCTM"/>
    <property type="match status" value="1"/>
</dbReference>
<dbReference type="Proteomes" id="UP000503640">
    <property type="component" value="Unassembled WGS sequence"/>
</dbReference>
<sequence>MNPSLPDLPATGEPAPAPPAEGRLARLEGAAVGVLLLAMVAIPAGETLWRRFLGRGLPGSAILVQHLTLWVGFLGALLATGAGKHLALSTAEAIPAGWPRRAAGLLQRMISTAVCGLLAYAAWELVWAERASDRTLPLGIPFWWSELIMPVASGLMALRFAWSGAAGPRRWADRGLALLAAAAAFALGAAAPHPALVQALLAVLAVGFLLGTPVFVVMAGVAMALFWRDGTPIAAVPTNTFGLVTSATLPAIPLLTVAGYVLAEGGAARRLVRAYKGVFGWMPGGVAVMAAFVCAIFTTFTGASGVTILALGGLVLPTLLEERYPEGFSVGLVTASGSLGLLFPPSLPVILYGVVAQVPIDHLFIGGLVPGLLMILLVAAYGIYVGVRAGAPRQAVRPREAARALWEAKWDLGLPTLVIVAIASGYATIVEASALGVAYAMLVEMAVFRDLSARDLPRVLGHAATLVGAVVILLGVALGLTNWLVDAEVPTRLVDWMTTHVHSPALFLLALNVALLVLGSVLEIYSAIIVLAPLVAPLGVAYGIEPIHLGVVFLANLELGFLFPPMGLNLFLAASRFGKPLPYLYRRALPFLVIMAVGVLLITYLPAITTGVVGAVTRAREGAAATAPAAPPAPGP</sequence>
<evidence type="ECO:0000256" key="4">
    <source>
        <dbReference type="ARBA" id="ARBA00022519"/>
    </source>
</evidence>
<evidence type="ECO:0000256" key="2">
    <source>
        <dbReference type="ARBA" id="ARBA00022448"/>
    </source>
</evidence>
<feature type="transmembrane region" description="Helical" evidence="9">
    <location>
        <begin position="547"/>
        <end position="568"/>
    </location>
</feature>
<feature type="transmembrane region" description="Helical" evidence="9">
    <location>
        <begin position="283"/>
        <end position="316"/>
    </location>
</feature>
<feature type="domain" description="TRAP C4-dicarboxylate transport system permease DctM subunit" evidence="11">
    <location>
        <begin position="201"/>
        <end position="608"/>
    </location>
</feature>
<dbReference type="Pfam" id="PF06808">
    <property type="entry name" value="DctM"/>
    <property type="match status" value="1"/>
</dbReference>
<protein>
    <recommendedName>
        <fullName evidence="14">TRAP dicarboxylate transporter, DctM subunit</fullName>
    </recommendedName>
</protein>
<dbReference type="InterPro" id="IPR010656">
    <property type="entry name" value="DctM"/>
</dbReference>
<organism evidence="12 13">
    <name type="scientific">Anaeromyxobacter diazotrophicus</name>
    <dbReference type="NCBI Taxonomy" id="2590199"/>
    <lineage>
        <taxon>Bacteria</taxon>
        <taxon>Pseudomonadati</taxon>
        <taxon>Myxococcota</taxon>
        <taxon>Myxococcia</taxon>
        <taxon>Myxococcales</taxon>
        <taxon>Cystobacterineae</taxon>
        <taxon>Anaeromyxobacteraceae</taxon>
        <taxon>Anaeromyxobacter</taxon>
    </lineage>
</organism>
<reference evidence="13" key="1">
    <citation type="journal article" date="2020" name="Appl. Environ. Microbiol.">
        <title>Diazotrophic Anaeromyxobacter Isolates from Soils.</title>
        <authorList>
            <person name="Masuda Y."/>
            <person name="Yamanaka H."/>
            <person name="Xu Z.X."/>
            <person name="Shiratori Y."/>
            <person name="Aono T."/>
            <person name="Amachi S."/>
            <person name="Senoo K."/>
            <person name="Itoh H."/>
        </authorList>
    </citation>
    <scope>NUCLEOTIDE SEQUENCE [LARGE SCALE GENOMIC DNA]</scope>
    <source>
        <strain evidence="13">R267</strain>
    </source>
</reference>
<comment type="caution">
    <text evidence="12">The sequence shown here is derived from an EMBL/GenBank/DDBJ whole genome shotgun (WGS) entry which is preliminary data.</text>
</comment>
<keyword evidence="6 9" id="KW-1133">Transmembrane helix</keyword>
<feature type="transmembrane region" description="Helical" evidence="9">
    <location>
        <begin position="239"/>
        <end position="263"/>
    </location>
</feature>
<feature type="transmembrane region" description="Helical" evidence="9">
    <location>
        <begin position="363"/>
        <end position="387"/>
    </location>
</feature>
<evidence type="ECO:0008006" key="14">
    <source>
        <dbReference type="Google" id="ProtNLM"/>
    </source>
</evidence>
<proteinExistence type="predicted"/>
<dbReference type="InterPro" id="IPR055348">
    <property type="entry name" value="DctQ"/>
</dbReference>
<feature type="transmembrane region" description="Helical" evidence="9">
    <location>
        <begin position="103"/>
        <end position="123"/>
    </location>
</feature>
<evidence type="ECO:0000259" key="10">
    <source>
        <dbReference type="Pfam" id="PF04290"/>
    </source>
</evidence>
<accession>A0A7I9VI68</accession>
<evidence type="ECO:0000256" key="5">
    <source>
        <dbReference type="ARBA" id="ARBA00022692"/>
    </source>
</evidence>
<feature type="transmembrane region" description="Helical" evidence="9">
    <location>
        <begin position="174"/>
        <end position="193"/>
    </location>
</feature>
<feature type="transmembrane region" description="Helical" evidence="9">
    <location>
        <begin position="463"/>
        <end position="485"/>
    </location>
</feature>
<keyword evidence="3" id="KW-1003">Cell membrane</keyword>
<dbReference type="GO" id="GO:0005886">
    <property type="term" value="C:plasma membrane"/>
    <property type="evidence" value="ECO:0007669"/>
    <property type="project" value="UniProtKB-SubCell"/>
</dbReference>
<feature type="transmembrane region" description="Helical" evidence="9">
    <location>
        <begin position="143"/>
        <end position="162"/>
    </location>
</feature>
<evidence type="ECO:0000256" key="9">
    <source>
        <dbReference type="SAM" id="Phobius"/>
    </source>
</evidence>
<feature type="transmembrane region" description="Helical" evidence="9">
    <location>
        <begin position="61"/>
        <end position="82"/>
    </location>
</feature>
<dbReference type="InterPro" id="IPR004681">
    <property type="entry name" value="TRAP_DctM"/>
</dbReference>
<name>A0A7I9VI68_9BACT</name>
<keyword evidence="13" id="KW-1185">Reference proteome</keyword>
<gene>
    <name evidence="12" type="ORF">AMYX_05510</name>
</gene>
<evidence type="ECO:0000256" key="6">
    <source>
        <dbReference type="ARBA" id="ARBA00022989"/>
    </source>
</evidence>
<evidence type="ECO:0000256" key="7">
    <source>
        <dbReference type="ARBA" id="ARBA00023136"/>
    </source>
</evidence>
<dbReference type="AlphaFoldDB" id="A0A7I9VI68"/>
<dbReference type="Pfam" id="PF04290">
    <property type="entry name" value="DctQ"/>
    <property type="match status" value="1"/>
</dbReference>
<feature type="transmembrane region" description="Helical" evidence="9">
    <location>
        <begin position="588"/>
        <end position="613"/>
    </location>
</feature>
<keyword evidence="2" id="KW-0813">Transport</keyword>
<feature type="transmembrane region" description="Helical" evidence="9">
    <location>
        <begin position="199"/>
        <end position="227"/>
    </location>
</feature>
<evidence type="ECO:0000256" key="1">
    <source>
        <dbReference type="ARBA" id="ARBA00004429"/>
    </source>
</evidence>
<feature type="region of interest" description="Disordered" evidence="8">
    <location>
        <begin position="1"/>
        <end position="21"/>
    </location>
</feature>
<dbReference type="NCBIfam" id="TIGR00786">
    <property type="entry name" value="dctM"/>
    <property type="match status" value="1"/>
</dbReference>
<keyword evidence="4" id="KW-0997">Cell inner membrane</keyword>